<dbReference type="OrthoDB" id="412814at2759"/>
<dbReference type="GO" id="GO:0005759">
    <property type="term" value="C:mitochondrial matrix"/>
    <property type="evidence" value="ECO:0007669"/>
    <property type="project" value="TreeGrafter"/>
</dbReference>
<organism evidence="3 4">
    <name type="scientific">Rhodotorula diobovata</name>
    <dbReference type="NCBI Taxonomy" id="5288"/>
    <lineage>
        <taxon>Eukaryota</taxon>
        <taxon>Fungi</taxon>
        <taxon>Dikarya</taxon>
        <taxon>Basidiomycota</taxon>
        <taxon>Pucciniomycotina</taxon>
        <taxon>Microbotryomycetes</taxon>
        <taxon>Sporidiobolales</taxon>
        <taxon>Sporidiobolaceae</taxon>
        <taxon>Rhodotorula</taxon>
    </lineage>
</organism>
<dbReference type="Proteomes" id="UP000311382">
    <property type="component" value="Unassembled WGS sequence"/>
</dbReference>
<dbReference type="InterPro" id="IPR027450">
    <property type="entry name" value="AlkB-like"/>
</dbReference>
<dbReference type="InterPro" id="IPR037151">
    <property type="entry name" value="AlkB-like_sf"/>
</dbReference>
<dbReference type="InterPro" id="IPR032870">
    <property type="entry name" value="ALKBH7-like"/>
</dbReference>
<gene>
    <name evidence="3" type="ORF">DMC30DRAFT_105660</name>
</gene>
<protein>
    <recommendedName>
        <fullName evidence="2">Fe2OG dioxygenase domain-containing protein</fullName>
    </recommendedName>
</protein>
<dbReference type="EMBL" id="SOZI01000197">
    <property type="protein sequence ID" value="TNY17493.1"/>
    <property type="molecule type" value="Genomic_DNA"/>
</dbReference>
<name>A0A5C5FKW4_9BASI</name>
<dbReference type="PROSITE" id="PS51471">
    <property type="entry name" value="FE2OG_OXY"/>
    <property type="match status" value="1"/>
</dbReference>
<dbReference type="GO" id="GO:0006631">
    <property type="term" value="P:fatty acid metabolic process"/>
    <property type="evidence" value="ECO:0007669"/>
    <property type="project" value="TreeGrafter"/>
</dbReference>
<dbReference type="InterPro" id="IPR005123">
    <property type="entry name" value="Oxoglu/Fe-dep_dioxygenase_dom"/>
</dbReference>
<dbReference type="SUPFAM" id="SSF51197">
    <property type="entry name" value="Clavaminate synthase-like"/>
    <property type="match status" value="1"/>
</dbReference>
<dbReference type="STRING" id="5288.A0A5C5FKW4"/>
<comment type="caution">
    <text evidence="3">The sequence shown here is derived from an EMBL/GenBank/DDBJ whole genome shotgun (WGS) entry which is preliminary data.</text>
</comment>
<keyword evidence="4" id="KW-1185">Reference proteome</keyword>
<evidence type="ECO:0000313" key="3">
    <source>
        <dbReference type="EMBL" id="TNY17493.1"/>
    </source>
</evidence>
<proteinExistence type="predicted"/>
<feature type="domain" description="Fe2OG dioxygenase" evidence="2">
    <location>
        <begin position="115"/>
        <end position="226"/>
    </location>
</feature>
<dbReference type="AlphaFoldDB" id="A0A5C5FKW4"/>
<evidence type="ECO:0000259" key="2">
    <source>
        <dbReference type="PROSITE" id="PS51471"/>
    </source>
</evidence>
<sequence>MPDSLFGSDSDSDALDDPPLHAPLVAEPPLASSVAPEALAGLYLLPKALPVDLHDQLAQSLSQHVWTGASDQVMLFERTGHSSFPSFLDPLVAFLPSLTSTLPEHVQDLLNDATKPRQAILNLYRPGQGITPHVDLESRYADGILGVSLLTSTVMDFRPASSSPSSAPVHSVRLLPRDVYVLSGPARFEWSHGIADRDEDMVADECGEPMVLRRGVRMSITLRRMKAGAEVIGPQEEEGQAPGAS</sequence>
<evidence type="ECO:0000313" key="4">
    <source>
        <dbReference type="Proteomes" id="UP000311382"/>
    </source>
</evidence>
<dbReference type="Pfam" id="PF13532">
    <property type="entry name" value="2OG-FeII_Oxy_2"/>
    <property type="match status" value="1"/>
</dbReference>
<dbReference type="PANTHER" id="PTHR21052">
    <property type="entry name" value="SPERMATOGENESIS ASSOCIATED 11-RELATED"/>
    <property type="match status" value="1"/>
</dbReference>
<dbReference type="PANTHER" id="PTHR21052:SF0">
    <property type="entry name" value="ALPHA-KETOGLUTARATE-DEPENDENT DIOXYGENASE ALKB HOMOLOG 7, MITOCHONDRIAL"/>
    <property type="match status" value="1"/>
</dbReference>
<dbReference type="GO" id="GO:0016706">
    <property type="term" value="F:2-oxoglutarate-dependent dioxygenase activity"/>
    <property type="evidence" value="ECO:0007669"/>
    <property type="project" value="TreeGrafter"/>
</dbReference>
<accession>A0A5C5FKW4</accession>
<evidence type="ECO:0000256" key="1">
    <source>
        <dbReference type="SAM" id="MobiDB-lite"/>
    </source>
</evidence>
<reference evidence="3 4" key="1">
    <citation type="submission" date="2019-03" db="EMBL/GenBank/DDBJ databases">
        <title>Rhodosporidium diobovatum UCD-FST 08-225 genome sequencing, assembly, and annotation.</title>
        <authorList>
            <person name="Fakankun I.U."/>
            <person name="Fristensky B."/>
            <person name="Levin D.B."/>
        </authorList>
    </citation>
    <scope>NUCLEOTIDE SEQUENCE [LARGE SCALE GENOMIC DNA]</scope>
    <source>
        <strain evidence="3 4">UCD-FST 08-225</strain>
    </source>
</reference>
<feature type="region of interest" description="Disordered" evidence="1">
    <location>
        <begin position="1"/>
        <end position="23"/>
    </location>
</feature>
<dbReference type="Gene3D" id="2.60.120.590">
    <property type="entry name" value="Alpha-ketoglutarate-dependent dioxygenase AlkB-like"/>
    <property type="match status" value="1"/>
</dbReference>
<dbReference type="GO" id="GO:0006974">
    <property type="term" value="P:DNA damage response"/>
    <property type="evidence" value="ECO:0007669"/>
    <property type="project" value="InterPro"/>
</dbReference>